<evidence type="ECO:0000313" key="2">
    <source>
        <dbReference type="EMBL" id="QDV34842.1"/>
    </source>
</evidence>
<protein>
    <submittedName>
        <fullName evidence="2">Uncharacterized protein</fullName>
    </submittedName>
</protein>
<dbReference type="AlphaFoldDB" id="A0A518H1X2"/>
<dbReference type="EMBL" id="CP036426">
    <property type="protein sequence ID" value="QDV34842.1"/>
    <property type="molecule type" value="Genomic_DNA"/>
</dbReference>
<reference evidence="2 3" key="1">
    <citation type="submission" date="2019-02" db="EMBL/GenBank/DDBJ databases">
        <title>Deep-cultivation of Planctomycetes and their phenomic and genomic characterization uncovers novel biology.</title>
        <authorList>
            <person name="Wiegand S."/>
            <person name="Jogler M."/>
            <person name="Boedeker C."/>
            <person name="Pinto D."/>
            <person name="Vollmers J."/>
            <person name="Rivas-Marin E."/>
            <person name="Kohn T."/>
            <person name="Peeters S.H."/>
            <person name="Heuer A."/>
            <person name="Rast P."/>
            <person name="Oberbeckmann S."/>
            <person name="Bunk B."/>
            <person name="Jeske O."/>
            <person name="Meyerdierks A."/>
            <person name="Storesund J.E."/>
            <person name="Kallscheuer N."/>
            <person name="Luecker S."/>
            <person name="Lage O.M."/>
            <person name="Pohl T."/>
            <person name="Merkel B.J."/>
            <person name="Hornburger P."/>
            <person name="Mueller R.-W."/>
            <person name="Bruemmer F."/>
            <person name="Labrenz M."/>
            <person name="Spormann A.M."/>
            <person name="Op den Camp H."/>
            <person name="Overmann J."/>
            <person name="Amann R."/>
            <person name="Jetten M.S.M."/>
            <person name="Mascher T."/>
            <person name="Medema M.H."/>
            <person name="Devos D.P."/>
            <person name="Kaster A.-K."/>
            <person name="Ovreas L."/>
            <person name="Rohde M."/>
            <person name="Galperin M.Y."/>
            <person name="Jogler C."/>
        </authorList>
    </citation>
    <scope>NUCLEOTIDE SEQUENCE [LARGE SCALE GENOMIC DNA]</scope>
    <source>
        <strain evidence="2 3">ElP</strain>
    </source>
</reference>
<evidence type="ECO:0000256" key="1">
    <source>
        <dbReference type="SAM" id="MobiDB-lite"/>
    </source>
</evidence>
<proteinExistence type="predicted"/>
<accession>A0A518H1X2</accession>
<organism evidence="2 3">
    <name type="scientific">Tautonia plasticadhaerens</name>
    <dbReference type="NCBI Taxonomy" id="2527974"/>
    <lineage>
        <taxon>Bacteria</taxon>
        <taxon>Pseudomonadati</taxon>
        <taxon>Planctomycetota</taxon>
        <taxon>Planctomycetia</taxon>
        <taxon>Isosphaerales</taxon>
        <taxon>Isosphaeraceae</taxon>
        <taxon>Tautonia</taxon>
    </lineage>
</organism>
<dbReference type="Proteomes" id="UP000317835">
    <property type="component" value="Chromosome"/>
</dbReference>
<dbReference type="KEGG" id="tpla:ElP_27390"/>
<name>A0A518H1X2_9BACT</name>
<feature type="compositionally biased region" description="Basic and acidic residues" evidence="1">
    <location>
        <begin position="28"/>
        <end position="39"/>
    </location>
</feature>
<feature type="region of interest" description="Disordered" evidence="1">
    <location>
        <begin position="23"/>
        <end position="45"/>
    </location>
</feature>
<keyword evidence="3" id="KW-1185">Reference proteome</keyword>
<evidence type="ECO:0000313" key="3">
    <source>
        <dbReference type="Proteomes" id="UP000317835"/>
    </source>
</evidence>
<dbReference type="RefSeq" id="WP_145270028.1">
    <property type="nucleotide sequence ID" value="NZ_CP036426.1"/>
</dbReference>
<gene>
    <name evidence="2" type="ORF">ElP_27390</name>
</gene>
<sequence>MRYRSRLNLAALVTLEAAGGMLLSPPLRGDEPPDQRLGERSSPTVTGLLDPAQLRTLWEKQASEIAGGRFEVILFRYYDQSGKLLDRAEAIRRLEALDPMADEEVIEPLFDDIERLGWSKQESTLWGTRVEVAIDGQKVANVYHKPKGDDVHVYDGVDEISYLGNQASITSGRSNIALTDLAAIRTVPTWVSREQDVTVEPVNAREGILRSGRAVIRFDRATGFVKRYTEMNGGLAVREIVQIGPEGDGGASLPRIRAEIRCEGEKVRLLSIYLIEEADIDAVIEAKDFLVSVPAGTKVVDFRVMDQDRPRVVKVPIGLKDVKDYQAAVR</sequence>